<organism evidence="3 4">
    <name type="scientific">Saccharopolyspora rosea</name>
    <dbReference type="NCBI Taxonomy" id="524884"/>
    <lineage>
        <taxon>Bacteria</taxon>
        <taxon>Bacillati</taxon>
        <taxon>Actinomycetota</taxon>
        <taxon>Actinomycetes</taxon>
        <taxon>Pseudonocardiales</taxon>
        <taxon>Pseudonocardiaceae</taxon>
        <taxon>Saccharopolyspora</taxon>
    </lineage>
</organism>
<evidence type="ECO:0000256" key="1">
    <source>
        <dbReference type="SAM" id="MobiDB-lite"/>
    </source>
</evidence>
<feature type="region of interest" description="Disordered" evidence="1">
    <location>
        <begin position="52"/>
        <end position="81"/>
    </location>
</feature>
<dbReference type="Proteomes" id="UP001597018">
    <property type="component" value="Unassembled WGS sequence"/>
</dbReference>
<sequence>MLVVVLLLVVAAAAVLVTAVVSGHPEWAWLSVLLCGFGAVLLAVHRLRRRRAAQRGAGEPAFADVGEEPAREDTSEQDARTTADLDAEVLVIDERPRYHVEDCSWVGDRPTIPLALREARELGFTPCGRCTPDATLAARSRSAR</sequence>
<keyword evidence="2" id="KW-0812">Transmembrane</keyword>
<reference evidence="4" key="1">
    <citation type="journal article" date="2019" name="Int. J. Syst. Evol. Microbiol.">
        <title>The Global Catalogue of Microorganisms (GCM) 10K type strain sequencing project: providing services to taxonomists for standard genome sequencing and annotation.</title>
        <authorList>
            <consortium name="The Broad Institute Genomics Platform"/>
            <consortium name="The Broad Institute Genome Sequencing Center for Infectious Disease"/>
            <person name="Wu L."/>
            <person name="Ma J."/>
        </authorList>
    </citation>
    <scope>NUCLEOTIDE SEQUENCE [LARGE SCALE GENOMIC DNA]</scope>
    <source>
        <strain evidence="4">CCUG 56401</strain>
    </source>
</reference>
<keyword evidence="2" id="KW-0472">Membrane</keyword>
<protein>
    <submittedName>
        <fullName evidence="3">Uncharacterized protein</fullName>
    </submittedName>
</protein>
<dbReference type="EMBL" id="JBHTIW010000011">
    <property type="protein sequence ID" value="MFD0921201.1"/>
    <property type="molecule type" value="Genomic_DNA"/>
</dbReference>
<name>A0ABW3FRX7_9PSEU</name>
<evidence type="ECO:0000256" key="2">
    <source>
        <dbReference type="SAM" id="Phobius"/>
    </source>
</evidence>
<dbReference type="RefSeq" id="WP_263248837.1">
    <property type="nucleotide sequence ID" value="NZ_BAABLT010000004.1"/>
</dbReference>
<accession>A0ABW3FRX7</accession>
<gene>
    <name evidence="3" type="ORF">ACFQ16_15750</name>
</gene>
<evidence type="ECO:0000313" key="4">
    <source>
        <dbReference type="Proteomes" id="UP001597018"/>
    </source>
</evidence>
<keyword evidence="2" id="KW-1133">Transmembrane helix</keyword>
<proteinExistence type="predicted"/>
<evidence type="ECO:0000313" key="3">
    <source>
        <dbReference type="EMBL" id="MFD0921201.1"/>
    </source>
</evidence>
<comment type="caution">
    <text evidence="3">The sequence shown here is derived from an EMBL/GenBank/DDBJ whole genome shotgun (WGS) entry which is preliminary data.</text>
</comment>
<feature type="compositionally biased region" description="Basic and acidic residues" evidence="1">
    <location>
        <begin position="68"/>
        <end position="81"/>
    </location>
</feature>
<feature type="transmembrane region" description="Helical" evidence="2">
    <location>
        <begin position="28"/>
        <end position="45"/>
    </location>
</feature>
<keyword evidence="4" id="KW-1185">Reference proteome</keyword>